<dbReference type="EMBL" id="BAABBU010000004">
    <property type="protein sequence ID" value="GAA4124040.1"/>
    <property type="molecule type" value="Genomic_DNA"/>
</dbReference>
<keyword evidence="3" id="KW-1185">Reference proteome</keyword>
<sequence length="464" mass="50568">MPRVRRAPFPGPAGRSARRARRAPGSLRDALALATLPLVAALLLPAAFAGGGTRRWFGGRAENQRAEAQAAKDAAAAAFYELDTAQRDLRISIETITAVDDSPAARRAVDDFAELGRRIDEASHRYIGAVDAHDLDRDDLDASTASRARADLTAAKDELGRVKQDLDRFADGLGPLLGKAETQLARLAPAVERARQALLAASQALDSARGSGLKADDLAARLAALSPELTKLNQGAGQHGVPATLDRAARVTREAEAIRVEAERLPERAAEIDRRLVSLRTRAQALTTRSEQVEPILSELRRRFTVACWQDLQGVPELAERNVRQAESRLAEARTARDDQRWADATTLLSTARALLNTTDEAVSAAGDRLRRLNAVQKDPEQEIERTRFAIRDAQRLAMAGRNTPDPSHARPLDDAVARLERAIAGLEGRHPDYWHFLTETEAVRETASRVVTQIRQERGAGAN</sequence>
<proteinExistence type="predicted"/>
<name>A0ABP7XR66_9ACTN</name>
<dbReference type="Proteomes" id="UP001501845">
    <property type="component" value="Unassembled WGS sequence"/>
</dbReference>
<evidence type="ECO:0000313" key="2">
    <source>
        <dbReference type="EMBL" id="GAA4124040.1"/>
    </source>
</evidence>
<feature type="region of interest" description="Disordered" evidence="1">
    <location>
        <begin position="1"/>
        <end position="22"/>
    </location>
</feature>
<organism evidence="2 3">
    <name type="scientific">Streptomyces tunisiensis</name>
    <dbReference type="NCBI Taxonomy" id="948699"/>
    <lineage>
        <taxon>Bacteria</taxon>
        <taxon>Bacillati</taxon>
        <taxon>Actinomycetota</taxon>
        <taxon>Actinomycetes</taxon>
        <taxon>Kitasatosporales</taxon>
        <taxon>Streptomycetaceae</taxon>
        <taxon>Streptomyces</taxon>
    </lineage>
</organism>
<protein>
    <recommendedName>
        <fullName evidence="4">Septation ring formation regulator EzrA</fullName>
    </recommendedName>
</protein>
<comment type="caution">
    <text evidence="2">The sequence shown here is derived from an EMBL/GenBank/DDBJ whole genome shotgun (WGS) entry which is preliminary data.</text>
</comment>
<accession>A0ABP7XR66</accession>
<gene>
    <name evidence="2" type="ORF">GCM10022285_05830</name>
</gene>
<reference evidence="3" key="1">
    <citation type="journal article" date="2019" name="Int. J. Syst. Evol. Microbiol.">
        <title>The Global Catalogue of Microorganisms (GCM) 10K type strain sequencing project: providing services to taxonomists for standard genome sequencing and annotation.</title>
        <authorList>
            <consortium name="The Broad Institute Genomics Platform"/>
            <consortium name="The Broad Institute Genome Sequencing Center for Infectious Disease"/>
            <person name="Wu L."/>
            <person name="Ma J."/>
        </authorList>
    </citation>
    <scope>NUCLEOTIDE SEQUENCE [LARGE SCALE GENOMIC DNA]</scope>
    <source>
        <strain evidence="3">JCM 17589</strain>
    </source>
</reference>
<evidence type="ECO:0008006" key="4">
    <source>
        <dbReference type="Google" id="ProtNLM"/>
    </source>
</evidence>
<evidence type="ECO:0000313" key="3">
    <source>
        <dbReference type="Proteomes" id="UP001501845"/>
    </source>
</evidence>
<evidence type="ECO:0000256" key="1">
    <source>
        <dbReference type="SAM" id="MobiDB-lite"/>
    </source>
</evidence>